<gene>
    <name evidence="1" type="ORF">BECKTC1821D_GA0114238_100192</name>
    <name evidence="2" type="ORF">BECKTC1821E_GA0114239_100128</name>
    <name evidence="3" type="ORF">BECKTC1821F_GA0114240_1001149</name>
</gene>
<sequence length="85" mass="9428">MIFPNPNFVGCAIPLGDRYYSANILLMAIPNPAKAETEKVIRKSRGFETRYTFSTSGCPNKPVGRNINTNTRIENAATSLYSVEK</sequence>
<proteinExistence type="predicted"/>
<dbReference type="EMBL" id="CAADFT010000001">
    <property type="protein sequence ID" value="VFK37601.1"/>
    <property type="molecule type" value="Genomic_DNA"/>
</dbReference>
<dbReference type="EMBL" id="CAADFW010000001">
    <property type="protein sequence ID" value="VFK51854.1"/>
    <property type="molecule type" value="Genomic_DNA"/>
</dbReference>
<organism evidence="2">
    <name type="scientific">Candidatus Kentrum sp. TC</name>
    <dbReference type="NCBI Taxonomy" id="2126339"/>
    <lineage>
        <taxon>Bacteria</taxon>
        <taxon>Pseudomonadati</taxon>
        <taxon>Pseudomonadota</taxon>
        <taxon>Gammaproteobacteria</taxon>
        <taxon>Candidatus Kentrum</taxon>
    </lineage>
</organism>
<dbReference type="AlphaFoldDB" id="A0A450Y7V0"/>
<reference evidence="2" key="1">
    <citation type="submission" date="2019-02" db="EMBL/GenBank/DDBJ databases">
        <authorList>
            <person name="Gruber-Vodicka R. H."/>
            <person name="Seah K. B. B."/>
        </authorList>
    </citation>
    <scope>NUCLEOTIDE SEQUENCE</scope>
    <source>
        <strain evidence="1">BECK_BZ123</strain>
        <strain evidence="2">BECK_BZ125</strain>
        <strain evidence="3">BECK_BZ126</strain>
    </source>
</reference>
<accession>A0A450Y7V0</accession>
<evidence type="ECO:0000313" key="2">
    <source>
        <dbReference type="EMBL" id="VFK37601.1"/>
    </source>
</evidence>
<protein>
    <submittedName>
        <fullName evidence="2">Uncharacterized protein</fullName>
    </submittedName>
</protein>
<evidence type="ECO:0000313" key="1">
    <source>
        <dbReference type="EMBL" id="VFK37469.1"/>
    </source>
</evidence>
<dbReference type="EMBL" id="CAADFS010000001">
    <property type="protein sequence ID" value="VFK37469.1"/>
    <property type="molecule type" value="Genomic_DNA"/>
</dbReference>
<evidence type="ECO:0000313" key="3">
    <source>
        <dbReference type="EMBL" id="VFK51854.1"/>
    </source>
</evidence>
<name>A0A450Y7V0_9GAMM</name>